<dbReference type="AlphaFoldDB" id="A0A7V6PF11"/>
<evidence type="ECO:0000256" key="1">
    <source>
        <dbReference type="ARBA" id="ARBA00022729"/>
    </source>
</evidence>
<dbReference type="NCBIfam" id="TIGR02601">
    <property type="entry name" value="autotrns_rpt"/>
    <property type="match status" value="1"/>
</dbReference>
<name>A0A7V6PF11_9HYPH</name>
<evidence type="ECO:0000313" key="3">
    <source>
        <dbReference type="Proteomes" id="UP000551563"/>
    </source>
</evidence>
<dbReference type="Proteomes" id="UP000551563">
    <property type="component" value="Unassembled WGS sequence"/>
</dbReference>
<accession>A0A7V6PF11</accession>
<sequence length="254" mass="25619">MDVIEMTIAPESSITVAHGNLVDGNTSLGCMTEWTGATRIASGANIDFSAYGGGIRNLQDATPGNGGTVSWATRPLRLYGAVFSGQFVNSAGGELIKGSLDTLLLNGDSSGFTGTTTVAGGELIVGDTNNSNARLGGTISILSGATLGGYGSVGETTVLAGGVLSPGNSIGTLTVDGSLQLASGSTFGVEIAGNGSSDRVNVRSMATISGGTVAVTAMALKLVIKTARTISSCTLIRVLAERLILLRRDRPFLT</sequence>
<keyword evidence="1" id="KW-0732">Signal</keyword>
<comment type="caution">
    <text evidence="2">The sequence shown here is derived from an EMBL/GenBank/DDBJ whole genome shotgun (WGS) entry which is preliminary data.</text>
</comment>
<dbReference type="NCBIfam" id="TIGR01414">
    <property type="entry name" value="autotrans_barl"/>
    <property type="match status" value="1"/>
</dbReference>
<dbReference type="SUPFAM" id="SSF51126">
    <property type="entry name" value="Pectin lyase-like"/>
    <property type="match status" value="1"/>
</dbReference>
<dbReference type="EMBL" id="DUMN01000529">
    <property type="protein sequence ID" value="HHV69655.1"/>
    <property type="molecule type" value="Genomic_DNA"/>
</dbReference>
<reference evidence="2 3" key="1">
    <citation type="journal article" date="2020" name="Biotechnol. Biofuels">
        <title>New insights from the biogas microbiome by comprehensive genome-resolved metagenomics of nearly 1600 species originating from multiple anaerobic digesters.</title>
        <authorList>
            <person name="Campanaro S."/>
            <person name="Treu L."/>
            <person name="Rodriguez-R L.M."/>
            <person name="Kovalovszki A."/>
            <person name="Ziels R.M."/>
            <person name="Maus I."/>
            <person name="Zhu X."/>
            <person name="Kougias P.G."/>
            <person name="Basile A."/>
            <person name="Luo G."/>
            <person name="Schluter A."/>
            <person name="Konstantinidis K.T."/>
            <person name="Angelidaki I."/>
        </authorList>
    </citation>
    <scope>NUCLEOTIDE SEQUENCE [LARGE SCALE GENOMIC DNA]</scope>
    <source>
        <strain evidence="2">AS04akNAM_66</strain>
    </source>
</reference>
<dbReference type="InterPro" id="IPR011050">
    <property type="entry name" value="Pectin_lyase_fold/virulence"/>
</dbReference>
<proteinExistence type="predicted"/>
<dbReference type="InterPro" id="IPR006315">
    <property type="entry name" value="OM_autotransptr_brl_dom"/>
</dbReference>
<dbReference type="GO" id="GO:0019867">
    <property type="term" value="C:outer membrane"/>
    <property type="evidence" value="ECO:0007669"/>
    <property type="project" value="InterPro"/>
</dbReference>
<protein>
    <submittedName>
        <fullName evidence="2">Autotransporter outer membrane beta-barrel domain-containing protein</fullName>
    </submittedName>
</protein>
<organism evidence="2 3">
    <name type="scientific">Brucella intermedia</name>
    <dbReference type="NCBI Taxonomy" id="94625"/>
    <lineage>
        <taxon>Bacteria</taxon>
        <taxon>Pseudomonadati</taxon>
        <taxon>Pseudomonadota</taxon>
        <taxon>Alphaproteobacteria</taxon>
        <taxon>Hyphomicrobiales</taxon>
        <taxon>Brucellaceae</taxon>
        <taxon>Brucella/Ochrobactrum group</taxon>
        <taxon>Brucella</taxon>
    </lineage>
</organism>
<evidence type="ECO:0000313" key="2">
    <source>
        <dbReference type="EMBL" id="HHV69655.1"/>
    </source>
</evidence>
<dbReference type="InterPro" id="IPR013425">
    <property type="entry name" value="Autotrns_rpt"/>
</dbReference>
<gene>
    <name evidence="2" type="ORF">GXX48_18760</name>
</gene>